<dbReference type="STRING" id="575788.VS_1370"/>
<evidence type="ECO:0000259" key="1">
    <source>
        <dbReference type="SMART" id="SM00507"/>
    </source>
</evidence>
<dbReference type="EMBL" id="FM954972">
    <property type="protein sequence ID" value="CAV18533.1"/>
    <property type="molecule type" value="Genomic_DNA"/>
</dbReference>
<protein>
    <recommendedName>
        <fullName evidence="1">HNH nuclease domain-containing protein</fullName>
    </recommendedName>
</protein>
<evidence type="ECO:0000313" key="3">
    <source>
        <dbReference type="Proteomes" id="UP000009100"/>
    </source>
</evidence>
<accession>B7VNF7</accession>
<dbReference type="CDD" id="cd00085">
    <property type="entry name" value="HNHc"/>
    <property type="match status" value="1"/>
</dbReference>
<reference evidence="2 3" key="1">
    <citation type="submission" date="2009-02" db="EMBL/GenBank/DDBJ databases">
        <title>Vibrio splendidus str. LGP32 complete genome.</title>
        <authorList>
            <person name="Mazel D."/>
            <person name="Le Roux F."/>
        </authorList>
    </citation>
    <scope>NUCLEOTIDE SEQUENCE [LARGE SCALE GENOMIC DNA]</scope>
    <source>
        <strain evidence="2 3">LGP32</strain>
    </source>
</reference>
<dbReference type="Proteomes" id="UP000009100">
    <property type="component" value="Chromosome 1"/>
</dbReference>
<organism evidence="2 3">
    <name type="scientific">Vibrio atlanticus (strain LGP32)</name>
    <name type="common">Vibrio splendidus (strain Mel32)</name>
    <dbReference type="NCBI Taxonomy" id="575788"/>
    <lineage>
        <taxon>Bacteria</taxon>
        <taxon>Pseudomonadati</taxon>
        <taxon>Pseudomonadota</taxon>
        <taxon>Gammaproteobacteria</taxon>
        <taxon>Vibrionales</taxon>
        <taxon>Vibrionaceae</taxon>
        <taxon>Vibrio</taxon>
    </lineage>
</organism>
<sequence length="362" mass="41322">MKLTLNLGSLMTAINIMQPEKKGSFNLAYEETNIAKVDKELEQGKDVELKDVEIESGLLSYQGRNVSLYIKANGSSARFHVSDCKTLQSMRANGRFERYVVTNNTSGEFVVDSGYGETKARLKVCQNCLRKLNYRGCNSSNDIRSIVVEFNMAEFFATYSSFFPHMPSRSAETAETGYTDDWSRVSSRYRVDKNFKCEDCKVNLRTNRSLLHVHHINGVKSDNNEENLRSLCIDCHSKQPKHQHMVLSHRERQLINDLRKDQGLLDDLGGWQELFELSDPGVHGVLHACREVHLLLPEVNYYVMDSLGDIASRIELAWPKSRFGVAISPNDINDALKQGWQVITINEFLSDYRSHAHTLRHL</sequence>
<dbReference type="SMART" id="SM00507">
    <property type="entry name" value="HNHc"/>
    <property type="match status" value="1"/>
</dbReference>
<evidence type="ECO:0000313" key="2">
    <source>
        <dbReference type="EMBL" id="CAV18533.1"/>
    </source>
</evidence>
<gene>
    <name evidence="2" type="ordered locus">VS_1370</name>
</gene>
<feature type="domain" description="HNH nuclease" evidence="1">
    <location>
        <begin position="184"/>
        <end position="237"/>
    </location>
</feature>
<dbReference type="AlphaFoldDB" id="B7VNF7"/>
<dbReference type="HOGENOM" id="CLU_065126_0_0_6"/>
<dbReference type="InterPro" id="IPR003615">
    <property type="entry name" value="HNH_nuc"/>
</dbReference>
<dbReference type="PATRIC" id="fig|575788.5.peg.2676"/>
<name>B7VNF7_VIBA3</name>
<dbReference type="KEGG" id="vsp:VS_1370"/>
<proteinExistence type="predicted"/>
<dbReference type="eggNOG" id="COG1403">
    <property type="taxonomic scope" value="Bacteria"/>
</dbReference>